<dbReference type="GO" id="GO:0031640">
    <property type="term" value="P:killing of cells of another organism"/>
    <property type="evidence" value="ECO:0007669"/>
    <property type="project" value="UniProtKB-KW"/>
</dbReference>
<evidence type="ECO:0000256" key="7">
    <source>
        <dbReference type="PIRNR" id="PIRNR001892"/>
    </source>
</evidence>
<dbReference type="Gene3D" id="1.20.1600.10">
    <property type="entry name" value="Outer membrane efflux proteins (OEP)"/>
    <property type="match status" value="1"/>
</dbReference>
<dbReference type="InterPro" id="IPR028351">
    <property type="entry name" value="CyaE"/>
</dbReference>
<comment type="similarity">
    <text evidence="1 7">Belongs to the outer membrane factor (OMF) (TC 1.B.17) family.</text>
</comment>
<dbReference type="Proteomes" id="UP000248856">
    <property type="component" value="Unassembled WGS sequence"/>
</dbReference>
<dbReference type="PANTHER" id="PTHR30026">
    <property type="entry name" value="OUTER MEMBRANE PROTEIN TOLC"/>
    <property type="match status" value="1"/>
</dbReference>
<comment type="function">
    <text evidence="7">CyaE is necessary for transport of calmodulin-sensitive adenylate cyclase-hemolysin (cyclolysin).</text>
</comment>
<proteinExistence type="inferred from homology"/>
<keyword evidence="4" id="KW-0812">Transmembrane</keyword>
<keyword evidence="3" id="KW-1134">Transmembrane beta strand</keyword>
<dbReference type="InterPro" id="IPR051906">
    <property type="entry name" value="TolC-like"/>
</dbReference>
<evidence type="ECO:0000256" key="4">
    <source>
        <dbReference type="ARBA" id="ARBA00022692"/>
    </source>
</evidence>
<dbReference type="GO" id="GO:0015562">
    <property type="term" value="F:efflux transmembrane transporter activity"/>
    <property type="evidence" value="ECO:0007669"/>
    <property type="project" value="InterPro"/>
</dbReference>
<dbReference type="AlphaFoldDB" id="A0A328YW95"/>
<dbReference type="RefSeq" id="WP_170146281.1">
    <property type="nucleotide sequence ID" value="NZ_CBCSGC010000012.1"/>
</dbReference>
<dbReference type="GO" id="GO:0009279">
    <property type="term" value="C:cell outer membrane"/>
    <property type="evidence" value="ECO:0007669"/>
    <property type="project" value="UniProtKB-SubCell"/>
</dbReference>
<organism evidence="8 9">
    <name type="scientific">Paracidovorax anthurii</name>
    <dbReference type="NCBI Taxonomy" id="78229"/>
    <lineage>
        <taxon>Bacteria</taxon>
        <taxon>Pseudomonadati</taxon>
        <taxon>Pseudomonadota</taxon>
        <taxon>Betaproteobacteria</taxon>
        <taxon>Burkholderiales</taxon>
        <taxon>Comamonadaceae</taxon>
        <taxon>Paracidovorax</taxon>
    </lineage>
</organism>
<evidence type="ECO:0000256" key="5">
    <source>
        <dbReference type="ARBA" id="ARBA00023136"/>
    </source>
</evidence>
<reference evidence="8 9" key="1">
    <citation type="submission" date="2018-06" db="EMBL/GenBank/DDBJ databases">
        <title>Genomic Encyclopedia of Archaeal and Bacterial Type Strains, Phase II (KMG-II): from individual species to whole genera.</title>
        <authorList>
            <person name="Goeker M."/>
        </authorList>
    </citation>
    <scope>NUCLEOTIDE SEQUENCE [LARGE SCALE GENOMIC DNA]</scope>
    <source>
        <strain evidence="8 9">CFPB 3232</strain>
    </source>
</reference>
<dbReference type="GO" id="GO:0015288">
    <property type="term" value="F:porin activity"/>
    <property type="evidence" value="ECO:0007669"/>
    <property type="project" value="TreeGrafter"/>
</dbReference>
<evidence type="ECO:0000313" key="9">
    <source>
        <dbReference type="Proteomes" id="UP000248856"/>
    </source>
</evidence>
<keyword evidence="7" id="KW-0354">Hemolysis</keyword>
<dbReference type="GO" id="GO:1990281">
    <property type="term" value="C:efflux pump complex"/>
    <property type="evidence" value="ECO:0007669"/>
    <property type="project" value="TreeGrafter"/>
</dbReference>
<dbReference type="InterPro" id="IPR003423">
    <property type="entry name" value="OMP_efflux"/>
</dbReference>
<evidence type="ECO:0000256" key="1">
    <source>
        <dbReference type="ARBA" id="ARBA00007613"/>
    </source>
</evidence>
<dbReference type="Pfam" id="PF02321">
    <property type="entry name" value="OEP"/>
    <property type="match status" value="2"/>
</dbReference>
<keyword evidence="2 7" id="KW-0813">Transport</keyword>
<dbReference type="EMBL" id="QLTA01000033">
    <property type="protein sequence ID" value="RAR77999.1"/>
    <property type="molecule type" value="Genomic_DNA"/>
</dbReference>
<gene>
    <name evidence="8" type="ORF">AX018_103337</name>
</gene>
<dbReference type="PIRSF" id="PIRSF001892">
    <property type="entry name" value="CyaE"/>
    <property type="match status" value="1"/>
</dbReference>
<keyword evidence="5 7" id="KW-0472">Membrane</keyword>
<evidence type="ECO:0000256" key="6">
    <source>
        <dbReference type="ARBA" id="ARBA00023237"/>
    </source>
</evidence>
<keyword evidence="7" id="KW-0204">Cytolysis</keyword>
<evidence type="ECO:0000313" key="8">
    <source>
        <dbReference type="EMBL" id="RAR77999.1"/>
    </source>
</evidence>
<dbReference type="PANTHER" id="PTHR30026:SF21">
    <property type="entry name" value="SLR1270 PROTEIN"/>
    <property type="match status" value="1"/>
</dbReference>
<protein>
    <recommendedName>
        <fullName evidence="7">Protein CyaE</fullName>
    </recommendedName>
</protein>
<sequence>MRSPSRKHCGTLVRWGLIAWGCGTGALCFAGTADATADVPAAGTLWRVDAGLAPNAPASAAMASGTQTLASLSDLALRTHPSTRAAWSSALADLADVDAARALLRPAISAVAPLALNHGSGAAAGAAAASGGAGRTFSPSAGLAWVLFDFGARAAGVEAARWRAAASQLGYDRELQTVVSGVEQAYYSLLGARRLEAALRIGVDAAHASLDVAQARHSAGLATIAETAQAEAALGQARLQLVQAGASARIANGNLANAVGVPVTTPMLLADDFTFEAPPPAPRIDDLLEAAHVSRADLLALDAQVRQGEAEVAAAQAQGLPSLALSAQVGRQWSGRGLAGATQQVALTLTIPLFDGGLASAQARAARARVDALTAQREQQRQAIDLQVWQSFQLASSGEATIASAESLLRSAQVAEDAARERYRSGVGLLLELLTAQSTAAQARVSLVQARYQAQLAMVQLGYAVGASIGPAVPAPRSSLVPRTSSPAG</sequence>
<evidence type="ECO:0000256" key="2">
    <source>
        <dbReference type="ARBA" id="ARBA00022448"/>
    </source>
</evidence>
<comment type="caution">
    <text evidence="8">The sequence shown here is derived from an EMBL/GenBank/DDBJ whole genome shotgun (WGS) entry which is preliminary data.</text>
</comment>
<keyword evidence="9" id="KW-1185">Reference proteome</keyword>
<evidence type="ECO:0000256" key="3">
    <source>
        <dbReference type="ARBA" id="ARBA00022452"/>
    </source>
</evidence>
<accession>A0A328YW95</accession>
<keyword evidence="6 7" id="KW-0998">Cell outer membrane</keyword>
<dbReference type="SUPFAM" id="SSF56954">
    <property type="entry name" value="Outer membrane efflux proteins (OEP)"/>
    <property type="match status" value="1"/>
</dbReference>
<comment type="subcellular location">
    <subcellularLocation>
        <location evidence="7">Cell outer membrane</location>
        <topology evidence="7">Peripheral membrane protein</topology>
    </subcellularLocation>
</comment>
<name>A0A328YW95_9BURK</name>